<reference evidence="2" key="1">
    <citation type="journal article" date="2020" name="Stud. Mycol.">
        <title>101 Dothideomycetes genomes: a test case for predicting lifestyles and emergence of pathogens.</title>
        <authorList>
            <person name="Haridas S."/>
            <person name="Albert R."/>
            <person name="Binder M."/>
            <person name="Bloem J."/>
            <person name="Labutti K."/>
            <person name="Salamov A."/>
            <person name="Andreopoulos B."/>
            <person name="Baker S."/>
            <person name="Barry K."/>
            <person name="Bills G."/>
            <person name="Bluhm B."/>
            <person name="Cannon C."/>
            <person name="Castanera R."/>
            <person name="Culley D."/>
            <person name="Daum C."/>
            <person name="Ezra D."/>
            <person name="Gonzalez J."/>
            <person name="Henrissat B."/>
            <person name="Kuo A."/>
            <person name="Liang C."/>
            <person name="Lipzen A."/>
            <person name="Lutzoni F."/>
            <person name="Magnuson J."/>
            <person name="Mondo S."/>
            <person name="Nolan M."/>
            <person name="Ohm R."/>
            <person name="Pangilinan J."/>
            <person name="Park H.-J."/>
            <person name="Ramirez L."/>
            <person name="Alfaro M."/>
            <person name="Sun H."/>
            <person name="Tritt A."/>
            <person name="Yoshinaga Y."/>
            <person name="Zwiers L.-H."/>
            <person name="Turgeon B."/>
            <person name="Goodwin S."/>
            <person name="Spatafora J."/>
            <person name="Crous P."/>
            <person name="Grigoriev I."/>
        </authorList>
    </citation>
    <scope>NUCLEOTIDE SEQUENCE</scope>
    <source>
        <strain evidence="2">CBS 116005</strain>
    </source>
</reference>
<gene>
    <name evidence="2" type="ORF">EJ03DRAFT_192655</name>
</gene>
<dbReference type="EMBL" id="ML995878">
    <property type="protein sequence ID" value="KAF2766070.1"/>
    <property type="molecule type" value="Genomic_DNA"/>
</dbReference>
<protein>
    <submittedName>
        <fullName evidence="2">Uncharacterized protein</fullName>
    </submittedName>
</protein>
<evidence type="ECO:0000313" key="3">
    <source>
        <dbReference type="Proteomes" id="UP000799436"/>
    </source>
</evidence>
<sequence length="155" mass="16586">MTSLIPSKLTSVLDLTLSRSMQVHASSTYTIVSGLAWITTSSSYEMLPTFITTSVPLNYKDANVTTCTSNHTGSANSYATTSTANTITIVFGPLAAFLALAGVVVACLQYRHSKHKAANAIIASERLLIMPSPQTSFRPSEDIEMGVTHQSPRDS</sequence>
<proteinExistence type="predicted"/>
<keyword evidence="1" id="KW-1133">Transmembrane helix</keyword>
<keyword evidence="1" id="KW-0812">Transmembrane</keyword>
<feature type="transmembrane region" description="Helical" evidence="1">
    <location>
        <begin position="87"/>
        <end position="108"/>
    </location>
</feature>
<keyword evidence="3" id="KW-1185">Reference proteome</keyword>
<dbReference type="Proteomes" id="UP000799436">
    <property type="component" value="Unassembled WGS sequence"/>
</dbReference>
<evidence type="ECO:0000313" key="2">
    <source>
        <dbReference type="EMBL" id="KAF2766070.1"/>
    </source>
</evidence>
<name>A0A6G1L053_9PEZI</name>
<keyword evidence="1" id="KW-0472">Membrane</keyword>
<organism evidence="2 3">
    <name type="scientific">Teratosphaeria nubilosa</name>
    <dbReference type="NCBI Taxonomy" id="161662"/>
    <lineage>
        <taxon>Eukaryota</taxon>
        <taxon>Fungi</taxon>
        <taxon>Dikarya</taxon>
        <taxon>Ascomycota</taxon>
        <taxon>Pezizomycotina</taxon>
        <taxon>Dothideomycetes</taxon>
        <taxon>Dothideomycetidae</taxon>
        <taxon>Mycosphaerellales</taxon>
        <taxon>Teratosphaeriaceae</taxon>
        <taxon>Teratosphaeria</taxon>
    </lineage>
</organism>
<accession>A0A6G1L053</accession>
<dbReference type="AlphaFoldDB" id="A0A6G1L053"/>
<evidence type="ECO:0000256" key="1">
    <source>
        <dbReference type="SAM" id="Phobius"/>
    </source>
</evidence>